<accession>A0A2G5HZU3</accession>
<dbReference type="EMBL" id="LKMD01000102">
    <property type="protein sequence ID" value="PIA98040.1"/>
    <property type="molecule type" value="Genomic_DNA"/>
</dbReference>
<organism evidence="1 3">
    <name type="scientific">Cercospora beticola</name>
    <name type="common">Sugarbeet leaf spot fungus</name>
    <dbReference type="NCBI Taxonomy" id="122368"/>
    <lineage>
        <taxon>Eukaryota</taxon>
        <taxon>Fungi</taxon>
        <taxon>Dikarya</taxon>
        <taxon>Ascomycota</taxon>
        <taxon>Pezizomycotina</taxon>
        <taxon>Dothideomycetes</taxon>
        <taxon>Dothideomycetidae</taxon>
        <taxon>Mycosphaerellales</taxon>
        <taxon>Mycosphaerellaceae</taxon>
        <taxon>Cercospora</taxon>
    </lineage>
</organism>
<evidence type="ECO:0000313" key="4">
    <source>
        <dbReference type="Proteomes" id="UP001302367"/>
    </source>
</evidence>
<evidence type="ECO:0000313" key="3">
    <source>
        <dbReference type="Proteomes" id="UP000230605"/>
    </source>
</evidence>
<evidence type="ECO:0000313" key="1">
    <source>
        <dbReference type="EMBL" id="PIA98040.1"/>
    </source>
</evidence>
<dbReference type="EMBL" id="CP134185">
    <property type="protein sequence ID" value="WPA98059.1"/>
    <property type="molecule type" value="Genomic_DNA"/>
</dbReference>
<keyword evidence="4" id="KW-1185">Reference proteome</keyword>
<sequence>MAAQNKPTFGPLETPAVFASKWLRRFEKHFLSLGSYDFRIDWTDWMSKSFELYLAFTKQSDDMGFSREMLSTVSVTSGDFFHTAEDVWRTAEGLREWVNWSLEEEAQSMQASKNYTREEKIKFDDLMDKITLATVAGTWNGEVSQESSEKLEWYTGRFV</sequence>
<proteinExistence type="predicted"/>
<dbReference type="Proteomes" id="UP000230605">
    <property type="component" value="Chromosome 2"/>
</dbReference>
<reference evidence="1 3" key="1">
    <citation type="submission" date="2015-10" db="EMBL/GenBank/DDBJ databases">
        <title>The cercosporin biosynthetic gene cluster was horizontally transferred to several fungal lineages and shown to be expanded in Cercospora beticola based on microsynteny with recipient genomes.</title>
        <authorList>
            <person name="De Jonge R."/>
            <person name="Ebert M.K."/>
            <person name="Suttle J.C."/>
            <person name="Jurick Ii W.M."/>
            <person name="Secor G.A."/>
            <person name="Thomma B.P."/>
            <person name="Van De Peer Y."/>
            <person name="Bolton M.D."/>
        </authorList>
    </citation>
    <scope>NUCLEOTIDE SEQUENCE [LARGE SCALE GENOMIC DNA]</scope>
    <source>
        <strain evidence="1 3">09-40</strain>
    </source>
</reference>
<gene>
    <name evidence="1" type="ORF">CB0940_05505</name>
    <name evidence="2" type="ORF">RHO25_002670</name>
</gene>
<dbReference type="AlphaFoldDB" id="A0A2G5HZU3"/>
<evidence type="ECO:0000313" key="2">
    <source>
        <dbReference type="EMBL" id="WPA98059.1"/>
    </source>
</evidence>
<name>A0A2G5HZU3_CERBT</name>
<protein>
    <submittedName>
        <fullName evidence="1">Uncharacterized protein</fullName>
    </submittedName>
</protein>
<dbReference type="OrthoDB" id="3627424at2759"/>
<reference evidence="2 4" key="2">
    <citation type="submission" date="2023-09" db="EMBL/GenBank/DDBJ databases">
        <title>Complete-Gapless Cercospora beticola genome.</title>
        <authorList>
            <person name="Wyatt N.A."/>
            <person name="Spanner R.E."/>
            <person name="Bolton M.D."/>
        </authorList>
    </citation>
    <scope>NUCLEOTIDE SEQUENCE [LARGE SCALE GENOMIC DNA]</scope>
    <source>
        <strain evidence="2">Cb09-40</strain>
    </source>
</reference>
<dbReference type="Proteomes" id="UP001302367">
    <property type="component" value="Chromosome 2"/>
</dbReference>